<name>A0A9R1T936_9HYME</name>
<keyword evidence="2" id="KW-1133">Transmembrane helix</keyword>
<reference evidence="4" key="1">
    <citation type="submission" date="2025-08" db="UniProtKB">
        <authorList>
            <consortium name="RefSeq"/>
        </authorList>
    </citation>
    <scope>IDENTIFICATION</scope>
    <source>
        <strain evidence="4">USDA-PBARC FA_bdor</strain>
        <tissue evidence="4">Whole organism</tissue>
    </source>
</reference>
<feature type="region of interest" description="Disordered" evidence="1">
    <location>
        <begin position="1"/>
        <end position="27"/>
    </location>
</feature>
<feature type="transmembrane region" description="Helical" evidence="2">
    <location>
        <begin position="323"/>
        <end position="342"/>
    </location>
</feature>
<evidence type="ECO:0000256" key="2">
    <source>
        <dbReference type="SAM" id="Phobius"/>
    </source>
</evidence>
<keyword evidence="2" id="KW-0812">Transmembrane</keyword>
<feature type="compositionally biased region" description="Pro residues" evidence="1">
    <location>
        <begin position="1"/>
        <end position="12"/>
    </location>
</feature>
<evidence type="ECO:0000313" key="4">
    <source>
        <dbReference type="RefSeq" id="XP_011305734.1"/>
    </source>
</evidence>
<dbReference type="OrthoDB" id="6433782at2759"/>
<keyword evidence="2" id="KW-0472">Membrane</keyword>
<organism evidence="3 4">
    <name type="scientific">Fopius arisanus</name>
    <dbReference type="NCBI Taxonomy" id="64838"/>
    <lineage>
        <taxon>Eukaryota</taxon>
        <taxon>Metazoa</taxon>
        <taxon>Ecdysozoa</taxon>
        <taxon>Arthropoda</taxon>
        <taxon>Hexapoda</taxon>
        <taxon>Insecta</taxon>
        <taxon>Pterygota</taxon>
        <taxon>Neoptera</taxon>
        <taxon>Endopterygota</taxon>
        <taxon>Hymenoptera</taxon>
        <taxon>Apocrita</taxon>
        <taxon>Ichneumonoidea</taxon>
        <taxon>Braconidae</taxon>
        <taxon>Opiinae</taxon>
        <taxon>Fopius</taxon>
    </lineage>
</organism>
<dbReference type="GeneID" id="105268114"/>
<sequence length="414" mass="45508">MEVPRFPSPPSPLDTTSTPRGAHDITSKIRHVSPVKFSRTCNSGTSNINTQKKRAHRITRLGNTVHPRVIGRESTRYNRSRVTHLTVTMTERREDDEDDADVVCATGIPMSFDSRTLSGELSVQLEVEGNQKTLRVIKSTGVQTHLGEGPYRLKVFPALKDIVEEDPSGNPKTSSRLWRHLRFLGRLSLCQFGLAWLLTFWAVAGAASFYATEGPREREQVYELKDMQRDLAVGLATELRQLRAEEEEMEPLWGFGAPVPRTTPGRTVAVVFAAIGIPAHFLLILNVGLFLAMKLQKFAIRRKYGNHETEASDNLKAPGWVKAVPFCCIGGYYILGIIGFGVSRLRPVAASLLFPLDFTAAGGLANTSGLVRIFYGLYLEGAVTIAAVAVAVLRVSASESLTNIGLKYGLLTEA</sequence>
<feature type="transmembrane region" description="Helical" evidence="2">
    <location>
        <begin position="189"/>
        <end position="211"/>
    </location>
</feature>
<dbReference type="Proteomes" id="UP000694866">
    <property type="component" value="Unplaced"/>
</dbReference>
<feature type="transmembrane region" description="Helical" evidence="2">
    <location>
        <begin position="377"/>
        <end position="397"/>
    </location>
</feature>
<dbReference type="RefSeq" id="XP_011305734.1">
    <property type="nucleotide sequence ID" value="XM_011307432.1"/>
</dbReference>
<evidence type="ECO:0000256" key="1">
    <source>
        <dbReference type="SAM" id="MobiDB-lite"/>
    </source>
</evidence>
<keyword evidence="3" id="KW-1185">Reference proteome</keyword>
<gene>
    <name evidence="4" type="primary">LOC105268114</name>
</gene>
<dbReference type="Gene3D" id="1.10.287.70">
    <property type="match status" value="1"/>
</dbReference>
<dbReference type="AlphaFoldDB" id="A0A9R1T936"/>
<protein>
    <submittedName>
        <fullName evidence="4">Uncharacterized protein isoform X2</fullName>
    </submittedName>
</protein>
<dbReference type="SUPFAM" id="SSF81324">
    <property type="entry name" value="Voltage-gated potassium channels"/>
    <property type="match status" value="1"/>
</dbReference>
<feature type="transmembrane region" description="Helical" evidence="2">
    <location>
        <begin position="268"/>
        <end position="293"/>
    </location>
</feature>
<accession>A0A9R1T936</accession>
<proteinExistence type="predicted"/>
<evidence type="ECO:0000313" key="3">
    <source>
        <dbReference type="Proteomes" id="UP000694866"/>
    </source>
</evidence>